<dbReference type="OrthoDB" id="95460at2"/>
<dbReference type="EMBL" id="FRCR01000004">
    <property type="protein sequence ID" value="SHM38996.1"/>
    <property type="molecule type" value="Genomic_DNA"/>
</dbReference>
<dbReference type="RefSeq" id="WP_073255398.1">
    <property type="nucleotide sequence ID" value="NZ_FRCR01000004.1"/>
</dbReference>
<dbReference type="PANTHER" id="PTHR47738">
    <property type="entry name" value="PTS SYSTEM FRUCTOSE-LIKE EIIA COMPONENT-RELATED"/>
    <property type="match status" value="1"/>
</dbReference>
<dbReference type="InterPro" id="IPR004715">
    <property type="entry name" value="PTS_IIA_fruc"/>
</dbReference>
<dbReference type="GO" id="GO:0005737">
    <property type="term" value="C:cytoplasm"/>
    <property type="evidence" value="ECO:0007669"/>
    <property type="project" value="UniProtKB-SubCell"/>
</dbReference>
<evidence type="ECO:0000313" key="8">
    <source>
        <dbReference type="EMBL" id="SHM38996.1"/>
    </source>
</evidence>
<evidence type="ECO:0000256" key="1">
    <source>
        <dbReference type="ARBA" id="ARBA00004496"/>
    </source>
</evidence>
<keyword evidence="9" id="KW-1185">Reference proteome</keyword>
<dbReference type="InterPro" id="IPR002178">
    <property type="entry name" value="PTS_EIIA_type-2_dom"/>
</dbReference>
<evidence type="ECO:0000256" key="4">
    <source>
        <dbReference type="ARBA" id="ARBA00022597"/>
    </source>
</evidence>
<dbReference type="Gene3D" id="3.40.930.10">
    <property type="entry name" value="Mannitol-specific EII, Chain A"/>
    <property type="match status" value="1"/>
</dbReference>
<name>A0A1M7IDU1_9FIRM</name>
<proteinExistence type="predicted"/>
<dbReference type="PROSITE" id="PS00372">
    <property type="entry name" value="PTS_EIIA_TYPE_2_HIS"/>
    <property type="match status" value="1"/>
</dbReference>
<dbReference type="InterPro" id="IPR051541">
    <property type="entry name" value="PTS_SugarTrans_NitroReg"/>
</dbReference>
<reference evidence="9" key="1">
    <citation type="submission" date="2016-11" db="EMBL/GenBank/DDBJ databases">
        <authorList>
            <person name="Varghese N."/>
            <person name="Submissions S."/>
        </authorList>
    </citation>
    <scope>NUCLEOTIDE SEQUENCE [LARGE SCALE GENOMIC DNA]</scope>
    <source>
        <strain evidence="9">DSM 18802</strain>
    </source>
</reference>
<dbReference type="PROSITE" id="PS51094">
    <property type="entry name" value="PTS_EIIA_TYPE_2"/>
    <property type="match status" value="1"/>
</dbReference>
<dbReference type="AlphaFoldDB" id="A0A1M7IDU1"/>
<evidence type="ECO:0000256" key="5">
    <source>
        <dbReference type="ARBA" id="ARBA00022679"/>
    </source>
</evidence>
<evidence type="ECO:0000313" key="9">
    <source>
        <dbReference type="Proteomes" id="UP000184375"/>
    </source>
</evidence>
<dbReference type="PANTHER" id="PTHR47738:SF2">
    <property type="entry name" value="PTS SYSTEM FRUCTOSE-LIKE EIIA COMPONENT"/>
    <property type="match status" value="1"/>
</dbReference>
<dbReference type="FunFam" id="3.40.930.10:FF:000009">
    <property type="entry name" value="PTS system, fructose specific IIABC component"/>
    <property type="match status" value="1"/>
</dbReference>
<feature type="domain" description="PTS EIIA type-2" evidence="7">
    <location>
        <begin position="5"/>
        <end position="149"/>
    </location>
</feature>
<dbReference type="Proteomes" id="UP000184375">
    <property type="component" value="Unassembled WGS sequence"/>
</dbReference>
<dbReference type="GO" id="GO:0008982">
    <property type="term" value="F:protein-N(PI)-phosphohistidine-sugar phosphotransferase activity"/>
    <property type="evidence" value="ECO:0007669"/>
    <property type="project" value="InterPro"/>
</dbReference>
<dbReference type="InterPro" id="IPR016152">
    <property type="entry name" value="PTrfase/Anion_transptr"/>
</dbReference>
<evidence type="ECO:0000259" key="7">
    <source>
        <dbReference type="PROSITE" id="PS51094"/>
    </source>
</evidence>
<dbReference type="NCBIfam" id="TIGR00848">
    <property type="entry name" value="fruA"/>
    <property type="match status" value="1"/>
</dbReference>
<evidence type="ECO:0000256" key="2">
    <source>
        <dbReference type="ARBA" id="ARBA00022448"/>
    </source>
</evidence>
<gene>
    <name evidence="8" type="ORF">SAMN05660826_00940</name>
</gene>
<keyword evidence="3" id="KW-0597">Phosphoprotein</keyword>
<comment type="subcellular location">
    <subcellularLocation>
        <location evidence="1">Cytoplasm</location>
    </subcellularLocation>
</comment>
<dbReference type="SUPFAM" id="SSF55804">
    <property type="entry name" value="Phoshotransferase/anion transport protein"/>
    <property type="match status" value="1"/>
</dbReference>
<sequence>MKIGDILSKDRINLNLRSSDKESVIKELISLLAKTGSITDKEEFFEAVWEREKTYSTGIGMGIAIPHGKSKAVKGAAIAFGKSERGIDFDSLDGKPAYLFFLIAVPEESHDLHLKLISTLSRKLMHEEVRKALYEADTEEKVLEALNFD</sequence>
<keyword evidence="6" id="KW-0598">Phosphotransferase system</keyword>
<dbReference type="GO" id="GO:0016020">
    <property type="term" value="C:membrane"/>
    <property type="evidence" value="ECO:0007669"/>
    <property type="project" value="InterPro"/>
</dbReference>
<dbReference type="CDD" id="cd00211">
    <property type="entry name" value="PTS_IIA_fru"/>
    <property type="match status" value="1"/>
</dbReference>
<organism evidence="8 9">
    <name type="scientific">Caldanaerovirga acetigignens</name>
    <dbReference type="NCBI Taxonomy" id="447595"/>
    <lineage>
        <taxon>Bacteria</taxon>
        <taxon>Bacillati</taxon>
        <taxon>Bacillota</taxon>
        <taxon>Clostridia</taxon>
        <taxon>Thermosediminibacterales</taxon>
        <taxon>Thermosediminibacteraceae</taxon>
        <taxon>Caldanaerovirga</taxon>
    </lineage>
</organism>
<keyword evidence="4" id="KW-0762">Sugar transport</keyword>
<keyword evidence="2" id="KW-0813">Transport</keyword>
<protein>
    <submittedName>
        <fullName evidence="8">PTS system D-fructose-specific IIA component (F1P-forming), Frc family</fullName>
    </submittedName>
</protein>
<keyword evidence="5" id="KW-0808">Transferase</keyword>
<dbReference type="STRING" id="447595.SAMN05660826_00940"/>
<evidence type="ECO:0000256" key="6">
    <source>
        <dbReference type="ARBA" id="ARBA00022683"/>
    </source>
</evidence>
<dbReference type="GO" id="GO:0009401">
    <property type="term" value="P:phosphoenolpyruvate-dependent sugar phosphotransferase system"/>
    <property type="evidence" value="ECO:0007669"/>
    <property type="project" value="UniProtKB-KW"/>
</dbReference>
<dbReference type="Pfam" id="PF00359">
    <property type="entry name" value="PTS_EIIA_2"/>
    <property type="match status" value="1"/>
</dbReference>
<evidence type="ECO:0000256" key="3">
    <source>
        <dbReference type="ARBA" id="ARBA00022553"/>
    </source>
</evidence>
<accession>A0A1M7IDU1</accession>